<dbReference type="GO" id="GO:0005789">
    <property type="term" value="C:endoplasmic reticulum membrane"/>
    <property type="evidence" value="ECO:0007669"/>
    <property type="project" value="UniProtKB-SubCell"/>
</dbReference>
<dbReference type="OrthoDB" id="433124at2759"/>
<keyword evidence="4 7" id="KW-0256">Endoplasmic reticulum</keyword>
<dbReference type="AlphaFoldDB" id="A0A8H7PUX6"/>
<keyword evidence="5 7" id="KW-1133">Transmembrane helix</keyword>
<keyword evidence="3 7" id="KW-0812">Transmembrane</keyword>
<keyword evidence="6 7" id="KW-0472">Membrane</keyword>
<proteinExistence type="inferred from homology"/>
<protein>
    <recommendedName>
        <fullName evidence="7">Efficient mitochondria targeting-associated protein 19</fullName>
    </recommendedName>
</protein>
<reference evidence="9" key="1">
    <citation type="submission" date="2020-12" db="EMBL/GenBank/DDBJ databases">
        <title>Metabolic potential, ecology and presence of endohyphal bacteria is reflected in genomic diversity of Mucoromycotina.</title>
        <authorList>
            <person name="Muszewska A."/>
            <person name="Okrasinska A."/>
            <person name="Steczkiewicz K."/>
            <person name="Drgas O."/>
            <person name="Orlowska M."/>
            <person name="Perlinska-Lenart U."/>
            <person name="Aleksandrzak-Piekarczyk T."/>
            <person name="Szatraj K."/>
            <person name="Zielenkiewicz U."/>
            <person name="Pilsyk S."/>
            <person name="Malc E."/>
            <person name="Mieczkowski P."/>
            <person name="Kruszewska J.S."/>
            <person name="Biernat P."/>
            <person name="Pawlowska J."/>
        </authorList>
    </citation>
    <scope>NUCLEOTIDE SEQUENCE</scope>
    <source>
        <strain evidence="9">WA0000051536</strain>
    </source>
</reference>
<evidence type="ECO:0000256" key="3">
    <source>
        <dbReference type="ARBA" id="ARBA00022692"/>
    </source>
</evidence>
<name>A0A8H7PUX6_9FUNG</name>
<dbReference type="PANTHER" id="PTHR31204">
    <property type="entry name" value="SIGMA INTRACELLULAR RECEPTOR 2"/>
    <property type="match status" value="1"/>
</dbReference>
<evidence type="ECO:0000256" key="5">
    <source>
        <dbReference type="ARBA" id="ARBA00022989"/>
    </source>
</evidence>
<dbReference type="PANTHER" id="PTHR31204:SF1">
    <property type="entry name" value="SIGMA INTRACELLULAR RECEPTOR 2"/>
    <property type="match status" value="1"/>
</dbReference>
<dbReference type="PROSITE" id="PS51751">
    <property type="entry name" value="EXPERA"/>
    <property type="match status" value="1"/>
</dbReference>
<evidence type="ECO:0000313" key="10">
    <source>
        <dbReference type="Proteomes" id="UP000612746"/>
    </source>
</evidence>
<dbReference type="InterPro" id="IPR051987">
    <property type="entry name" value="Sigma-2_receptor-like"/>
</dbReference>
<keyword evidence="10" id="KW-1185">Reference proteome</keyword>
<comment type="similarity">
    <text evidence="2">Belongs to the TMEM97/sigma-2 receptor family.</text>
</comment>
<dbReference type="Proteomes" id="UP000612746">
    <property type="component" value="Unassembled WGS sequence"/>
</dbReference>
<evidence type="ECO:0000256" key="1">
    <source>
        <dbReference type="ARBA" id="ARBA00004477"/>
    </source>
</evidence>
<comment type="subcellular location">
    <subcellularLocation>
        <location evidence="1">Endoplasmic reticulum membrane</location>
        <topology evidence="1">Multi-pass membrane protein</topology>
    </subcellularLocation>
</comment>
<sequence length="175" mass="19778">MASQKSLTSRPLDLTYFMYIASHIPITIFFDCQVLYPTSWIPQPLLDLTAWYIQEFKDPLIANANNLPWFKSFIYCEGLIQLPFFFWSLHGLYYNKPITRVGLLAYGAHVATTVIATLAEVGFGSPARLTMTAPERYALLGLYLPYLLIPATMVVDSWFKLAPLVNSAGSKKKTN</sequence>
<dbReference type="Pfam" id="PF05241">
    <property type="entry name" value="EBP"/>
    <property type="match status" value="1"/>
</dbReference>
<evidence type="ECO:0000256" key="6">
    <source>
        <dbReference type="ARBA" id="ARBA00023136"/>
    </source>
</evidence>
<dbReference type="InterPro" id="IPR033118">
    <property type="entry name" value="EXPERA"/>
</dbReference>
<dbReference type="PIRSF" id="PIRSF031032">
    <property type="entry name" value="TMP_97_prd"/>
    <property type="match status" value="1"/>
</dbReference>
<evidence type="ECO:0000259" key="8">
    <source>
        <dbReference type="PROSITE" id="PS51751"/>
    </source>
</evidence>
<feature type="transmembrane region" description="Helical" evidence="7">
    <location>
        <begin position="143"/>
        <end position="165"/>
    </location>
</feature>
<feature type="transmembrane region" description="Helical" evidence="7">
    <location>
        <begin position="69"/>
        <end position="89"/>
    </location>
</feature>
<dbReference type="InterPro" id="IPR016964">
    <property type="entry name" value="Sigma2_recept"/>
</dbReference>
<accession>A0A8H7PUX6</accession>
<evidence type="ECO:0000313" key="9">
    <source>
        <dbReference type="EMBL" id="KAG2180767.1"/>
    </source>
</evidence>
<dbReference type="EMBL" id="JAEPRA010000009">
    <property type="protein sequence ID" value="KAG2180767.1"/>
    <property type="molecule type" value="Genomic_DNA"/>
</dbReference>
<evidence type="ECO:0000256" key="7">
    <source>
        <dbReference type="PIRNR" id="PIRNR031032"/>
    </source>
</evidence>
<evidence type="ECO:0000256" key="2">
    <source>
        <dbReference type="ARBA" id="ARBA00009096"/>
    </source>
</evidence>
<organism evidence="9 10">
    <name type="scientific">Umbelopsis vinacea</name>
    <dbReference type="NCBI Taxonomy" id="44442"/>
    <lineage>
        <taxon>Eukaryota</taxon>
        <taxon>Fungi</taxon>
        <taxon>Fungi incertae sedis</taxon>
        <taxon>Mucoromycota</taxon>
        <taxon>Mucoromycotina</taxon>
        <taxon>Umbelopsidomycetes</taxon>
        <taxon>Umbelopsidales</taxon>
        <taxon>Umbelopsidaceae</taxon>
        <taxon>Umbelopsis</taxon>
    </lineage>
</organism>
<gene>
    <name evidence="9" type="ORF">INT44_003774</name>
</gene>
<evidence type="ECO:0000256" key="4">
    <source>
        <dbReference type="ARBA" id="ARBA00022824"/>
    </source>
</evidence>
<feature type="transmembrane region" description="Helical" evidence="7">
    <location>
        <begin position="101"/>
        <end position="123"/>
    </location>
</feature>
<feature type="domain" description="EXPERA" evidence="8">
    <location>
        <begin position="12"/>
        <end position="154"/>
    </location>
</feature>
<comment type="caution">
    <text evidence="9">The sequence shown here is derived from an EMBL/GenBank/DDBJ whole genome shotgun (WGS) entry which is preliminary data.</text>
</comment>